<dbReference type="FunFam" id="3.50.50.100:FF:000017">
    <property type="entry name" value="Sulfide-quinone reductase"/>
    <property type="match status" value="1"/>
</dbReference>
<comment type="cofactor">
    <cofactor evidence="1">
        <name>FAD</name>
        <dbReference type="ChEBI" id="CHEBI:57692"/>
    </cofactor>
</comment>
<evidence type="ECO:0000256" key="6">
    <source>
        <dbReference type="ARBA" id="ARBA00022827"/>
    </source>
</evidence>
<evidence type="ECO:0000259" key="15">
    <source>
        <dbReference type="Pfam" id="PF07992"/>
    </source>
</evidence>
<evidence type="ECO:0000256" key="13">
    <source>
        <dbReference type="ARBA" id="ARBA00071264"/>
    </source>
</evidence>
<keyword evidence="5" id="KW-0547">Nucleotide-binding</keyword>
<keyword evidence="8" id="KW-0472">Membrane</keyword>
<sequence>MAHVVIIGASTAGLPAAYELKAALGGQHRVSVVSNTPIFHFVPSNPWVAVGWRTKQQISFDLLPSLAAKAIEFYDSGVKTIHAQDNQLTLGDESTLEYDYLIVATGPKLAFDEIEGLGPKGFTESICTVGHAEDAYVSWQDFIKDPGPIVVGAVQGASCFGPAYEFAMIMNRALRKAKVRHQVPMTFVTPEPYIGHMGLAGVGDSKTLFESEFRKNDIKWITQARVKSVESGKMLVEQVDDQAETIKTHQLPFKYSMMIPAFTGVDCVANLGGDAVNPRGFLKVDEYQRNLVYPNIFGTGVCIAIPPVEATALPVGAPKTGYMIESMTKTAVENIAASIEGRELKAQASLNAICLADLGHTGAAFVAAPQLPPRNVAWMKKGRWVQWGKTAFEKYFLFKMKKGIPEPALENWVLKLLGINKLK</sequence>
<reference evidence="16 17" key="1">
    <citation type="submission" date="2014-09" db="EMBL/GenBank/DDBJ databases">
        <authorList>
            <person name="Grob C."/>
            <person name="Taubert M."/>
            <person name="Howat A.M."/>
            <person name="Burns O.J."/>
            <person name="Dixon J.L."/>
            <person name="Chen Y."/>
            <person name="Murrell J.C."/>
        </authorList>
    </citation>
    <scope>NUCLEOTIDE SEQUENCE [LARGE SCALE GENOMIC DNA]</scope>
    <source>
        <strain evidence="16">L4</strain>
    </source>
</reference>
<evidence type="ECO:0000313" key="17">
    <source>
        <dbReference type="Proteomes" id="UP000029999"/>
    </source>
</evidence>
<feature type="domain" description="FAD/NAD(P)-binding" evidence="15">
    <location>
        <begin position="3"/>
        <end position="303"/>
    </location>
</feature>
<evidence type="ECO:0000256" key="11">
    <source>
        <dbReference type="ARBA" id="ARBA00060891"/>
    </source>
</evidence>
<dbReference type="RefSeq" id="WP_036312736.1">
    <property type="nucleotide sequence ID" value="NZ_JADFAB010000028.1"/>
</dbReference>
<dbReference type="InterPro" id="IPR023753">
    <property type="entry name" value="FAD/NAD-binding_dom"/>
</dbReference>
<evidence type="ECO:0000256" key="7">
    <source>
        <dbReference type="ARBA" id="ARBA00023002"/>
    </source>
</evidence>
<comment type="subcellular location">
    <subcellularLocation>
        <location evidence="2">Membrane</location>
        <topology evidence="2">Peripheral membrane protein</topology>
    </subcellularLocation>
</comment>
<dbReference type="EMBL" id="JRQD01000002">
    <property type="protein sequence ID" value="KGM07457.1"/>
    <property type="molecule type" value="Genomic_DNA"/>
</dbReference>
<organism evidence="16 17">
    <name type="scientific">Methylophaga thiooxydans</name>
    <dbReference type="NCBI Taxonomy" id="392484"/>
    <lineage>
        <taxon>Bacteria</taxon>
        <taxon>Pseudomonadati</taxon>
        <taxon>Pseudomonadota</taxon>
        <taxon>Gammaproteobacteria</taxon>
        <taxon>Thiotrichales</taxon>
        <taxon>Piscirickettsiaceae</taxon>
        <taxon>Methylophaga</taxon>
    </lineage>
</organism>
<evidence type="ECO:0000313" key="16">
    <source>
        <dbReference type="EMBL" id="KGM07457.1"/>
    </source>
</evidence>
<evidence type="ECO:0000256" key="3">
    <source>
        <dbReference type="ARBA" id="ARBA00022630"/>
    </source>
</evidence>
<keyword evidence="7" id="KW-0560">Oxidoreductase</keyword>
<keyword evidence="3" id="KW-0285">Flavoprotein</keyword>
<dbReference type="Pfam" id="PF07992">
    <property type="entry name" value="Pyr_redox_2"/>
    <property type="match status" value="1"/>
</dbReference>
<evidence type="ECO:0000256" key="2">
    <source>
        <dbReference type="ARBA" id="ARBA00004170"/>
    </source>
</evidence>
<comment type="similarity">
    <text evidence="11">Belongs to the SQRD family.</text>
</comment>
<evidence type="ECO:0000256" key="10">
    <source>
        <dbReference type="ARBA" id="ARBA00054727"/>
    </source>
</evidence>
<keyword evidence="4" id="KW-0874">Quinone</keyword>
<dbReference type="InterPro" id="IPR051169">
    <property type="entry name" value="NADH-Q_oxidoreductase"/>
</dbReference>
<dbReference type="EC" id="1.8.5.4" evidence="12"/>
<evidence type="ECO:0000256" key="14">
    <source>
        <dbReference type="ARBA" id="ARBA00081101"/>
    </source>
</evidence>
<dbReference type="GO" id="GO:0000166">
    <property type="term" value="F:nucleotide binding"/>
    <property type="evidence" value="ECO:0007669"/>
    <property type="project" value="UniProtKB-KW"/>
</dbReference>
<evidence type="ECO:0000256" key="8">
    <source>
        <dbReference type="ARBA" id="ARBA00023136"/>
    </source>
</evidence>
<evidence type="ECO:0000256" key="12">
    <source>
        <dbReference type="ARBA" id="ARBA00066453"/>
    </source>
</evidence>
<evidence type="ECO:0000256" key="9">
    <source>
        <dbReference type="ARBA" id="ARBA00050821"/>
    </source>
</evidence>
<comment type="caution">
    <text evidence="16">The sequence shown here is derived from an EMBL/GenBank/DDBJ whole genome shotgun (WGS) entry which is preliminary data.</text>
</comment>
<keyword evidence="6" id="KW-0274">FAD</keyword>
<dbReference type="GO" id="GO:0016020">
    <property type="term" value="C:membrane"/>
    <property type="evidence" value="ECO:0007669"/>
    <property type="project" value="UniProtKB-SubCell"/>
</dbReference>
<evidence type="ECO:0000256" key="5">
    <source>
        <dbReference type="ARBA" id="ARBA00022741"/>
    </source>
</evidence>
<proteinExistence type="inferred from homology"/>
<accession>A0A0A0BID6</accession>
<dbReference type="STRING" id="392484.LP43_1068"/>
<dbReference type="PANTHER" id="PTHR42913:SF6">
    <property type="entry name" value="SULFIDE-QUINONE REDUCTASE"/>
    <property type="match status" value="1"/>
</dbReference>
<evidence type="ECO:0000256" key="4">
    <source>
        <dbReference type="ARBA" id="ARBA00022719"/>
    </source>
</evidence>
<dbReference type="PANTHER" id="PTHR42913">
    <property type="entry name" value="APOPTOSIS-INDUCING FACTOR 1"/>
    <property type="match status" value="1"/>
</dbReference>
<comment type="catalytic activity">
    <reaction evidence="9">
        <text>n a quinone + n hydrogen sulfide + n H(+) = polysulfur(n-2) + n a quinol</text>
        <dbReference type="Rhea" id="RHEA:30239"/>
        <dbReference type="Rhea" id="RHEA-COMP:19475"/>
        <dbReference type="ChEBI" id="CHEBI:15378"/>
        <dbReference type="ChEBI" id="CHEBI:17909"/>
        <dbReference type="ChEBI" id="CHEBI:24646"/>
        <dbReference type="ChEBI" id="CHEBI:29919"/>
        <dbReference type="ChEBI" id="CHEBI:132124"/>
        <dbReference type="EC" id="1.8.5.4"/>
    </reaction>
</comment>
<comment type="function">
    <text evidence="10">Catalyzes the oxidation of hydrogen sulfide, with the help of a quinone. Consecutive reaction cycles lead to the accumulation of a polysulfide product on the active site Cys residues; these products are released when they exceed a critical length, typically as cyclooctasulfur.</text>
</comment>
<dbReference type="AlphaFoldDB" id="A0A0A0BID6"/>
<dbReference type="GO" id="GO:0048038">
    <property type="term" value="F:quinone binding"/>
    <property type="evidence" value="ECO:0007669"/>
    <property type="project" value="UniProtKB-KW"/>
</dbReference>
<dbReference type="GO" id="GO:0019646">
    <property type="term" value="P:aerobic electron transport chain"/>
    <property type="evidence" value="ECO:0007669"/>
    <property type="project" value="TreeGrafter"/>
</dbReference>
<name>A0A0A0BID6_9GAMM</name>
<dbReference type="SUPFAM" id="SSF51905">
    <property type="entry name" value="FAD/NAD(P)-binding domain"/>
    <property type="match status" value="2"/>
</dbReference>
<protein>
    <recommendedName>
        <fullName evidence="13">Sulfide-quinone reductase</fullName>
        <ecNumber evidence="12">1.8.5.4</ecNumber>
    </recommendedName>
    <alternativeName>
        <fullName evidence="14">Sulfide:quinone oxidoreductase</fullName>
    </alternativeName>
</protein>
<dbReference type="GO" id="GO:0070224">
    <property type="term" value="F:sulfide:quinone oxidoreductase activity"/>
    <property type="evidence" value="ECO:0007669"/>
    <property type="project" value="UniProtKB-EC"/>
</dbReference>
<dbReference type="Proteomes" id="UP000029999">
    <property type="component" value="Unassembled WGS sequence"/>
</dbReference>
<dbReference type="GO" id="GO:0003955">
    <property type="term" value="F:NAD(P)H dehydrogenase (quinone) activity"/>
    <property type="evidence" value="ECO:0007669"/>
    <property type="project" value="TreeGrafter"/>
</dbReference>
<evidence type="ECO:0000256" key="1">
    <source>
        <dbReference type="ARBA" id="ARBA00001974"/>
    </source>
</evidence>
<gene>
    <name evidence="16" type="ORF">LP43_1068</name>
</gene>
<dbReference type="InterPro" id="IPR036188">
    <property type="entry name" value="FAD/NAD-bd_sf"/>
</dbReference>
<dbReference type="Gene3D" id="3.50.50.100">
    <property type="match status" value="1"/>
</dbReference>